<dbReference type="GO" id="GO:0009813">
    <property type="term" value="P:flavonoid biosynthetic process"/>
    <property type="evidence" value="ECO:0007669"/>
    <property type="project" value="UniProtKB-ARBA"/>
</dbReference>
<dbReference type="Pfam" id="PF00201">
    <property type="entry name" value="UDPGT"/>
    <property type="match status" value="1"/>
</dbReference>
<dbReference type="AlphaFoldDB" id="A0ABD3AVR7"/>
<dbReference type="Proteomes" id="UP001630127">
    <property type="component" value="Unassembled WGS sequence"/>
</dbReference>
<dbReference type="FunFam" id="3.40.50.2000:FF:000129">
    <property type="entry name" value="Glycosyltransferase"/>
    <property type="match status" value="1"/>
</dbReference>
<keyword evidence="3" id="KW-0808">Transferase</keyword>
<dbReference type="CDD" id="cd03784">
    <property type="entry name" value="GT1_Gtf-like"/>
    <property type="match status" value="1"/>
</dbReference>
<organism evidence="5 6">
    <name type="scientific">Cinchona calisaya</name>
    <dbReference type="NCBI Taxonomy" id="153742"/>
    <lineage>
        <taxon>Eukaryota</taxon>
        <taxon>Viridiplantae</taxon>
        <taxon>Streptophyta</taxon>
        <taxon>Embryophyta</taxon>
        <taxon>Tracheophyta</taxon>
        <taxon>Spermatophyta</taxon>
        <taxon>Magnoliopsida</taxon>
        <taxon>eudicotyledons</taxon>
        <taxon>Gunneridae</taxon>
        <taxon>Pentapetalae</taxon>
        <taxon>asterids</taxon>
        <taxon>lamiids</taxon>
        <taxon>Gentianales</taxon>
        <taxon>Rubiaceae</taxon>
        <taxon>Cinchonoideae</taxon>
        <taxon>Cinchoneae</taxon>
        <taxon>Cinchona</taxon>
    </lineage>
</organism>
<evidence type="ECO:0000256" key="4">
    <source>
        <dbReference type="SAM" id="MobiDB-lite"/>
    </source>
</evidence>
<keyword evidence="6" id="KW-1185">Reference proteome</keyword>
<dbReference type="SUPFAM" id="SSF53756">
    <property type="entry name" value="UDP-Glycosyltransferase/glycogen phosphorylase"/>
    <property type="match status" value="1"/>
</dbReference>
<dbReference type="Gene3D" id="3.40.50.2000">
    <property type="entry name" value="Glycogen Phosphorylase B"/>
    <property type="match status" value="2"/>
</dbReference>
<sequence length="462" mass="50104">MAKNSTSSQRHVAVLAFPFASHAGLLLGLIKRLAKAAPNVSFSFFSTAKSNSSLFSSTKRDDDNGENSNNIKAYDVPDGVPDGYVFGGRPTEDIDLFLKVAPENFKTALEAAERDVGKRVGCIVADAFLWFSGEIAEENGVCWVPVWTSAAGSLSVHFYTELIRQTVGTVDDMAGREDELVKFIPGFSEVRLGDLPSGIVSGNLESPFSIMLYKMGQILPRANALPINSFEELDPPINEDLKSKFKNVLNVGPSNLTSPPPLANTSDVHGCIPWLDRQKPGSVVYIGFGTVATPPPHELNALAEALETSNTPFLWSLKDSFISSLPGGFLERTSEVGKIVPWAPQVQVLAHASVGVFINHSGWNSVLESIAAGVPIICRPFFGDHQLNSWMVEKVYQIGLRIEGGSFTKDATMRALELVLSSEKGKRLKEQILIYKELALKAVGPNGSSTKNLEILVELITK</sequence>
<feature type="region of interest" description="Disordered" evidence="4">
    <location>
        <begin position="53"/>
        <end position="74"/>
    </location>
</feature>
<accession>A0ABD3AVR7</accession>
<name>A0ABD3AVR7_9GENT</name>
<evidence type="ECO:0000313" key="5">
    <source>
        <dbReference type="EMBL" id="KAL3535342.1"/>
    </source>
</evidence>
<dbReference type="FunFam" id="3.40.50.2000:FF:000091">
    <property type="entry name" value="Glycosyltransferase"/>
    <property type="match status" value="1"/>
</dbReference>
<evidence type="ECO:0008006" key="7">
    <source>
        <dbReference type="Google" id="ProtNLM"/>
    </source>
</evidence>
<keyword evidence="2" id="KW-0328">Glycosyltransferase</keyword>
<comment type="caution">
    <text evidence="5">The sequence shown here is derived from an EMBL/GenBank/DDBJ whole genome shotgun (WGS) entry which is preliminary data.</text>
</comment>
<evidence type="ECO:0000256" key="2">
    <source>
        <dbReference type="ARBA" id="ARBA00022676"/>
    </source>
</evidence>
<reference evidence="5 6" key="1">
    <citation type="submission" date="2024-11" db="EMBL/GenBank/DDBJ databases">
        <title>A near-complete genome assembly of Cinchona calisaya.</title>
        <authorList>
            <person name="Lian D.C."/>
            <person name="Zhao X.W."/>
            <person name="Wei L."/>
        </authorList>
    </citation>
    <scope>NUCLEOTIDE SEQUENCE [LARGE SCALE GENOMIC DNA]</scope>
    <source>
        <tissue evidence="5">Nenye</tissue>
    </source>
</reference>
<dbReference type="PANTHER" id="PTHR11926:SF1560">
    <property type="entry name" value="UDP-GLYCOSYLTRANSFERASE 74E1-RELATED"/>
    <property type="match status" value="1"/>
</dbReference>
<evidence type="ECO:0000256" key="1">
    <source>
        <dbReference type="ARBA" id="ARBA00009995"/>
    </source>
</evidence>
<evidence type="ECO:0000256" key="3">
    <source>
        <dbReference type="ARBA" id="ARBA00022679"/>
    </source>
</evidence>
<dbReference type="PANTHER" id="PTHR11926">
    <property type="entry name" value="GLUCOSYL/GLUCURONOSYL TRANSFERASES"/>
    <property type="match status" value="1"/>
</dbReference>
<dbReference type="GO" id="GO:0102454">
    <property type="term" value="F:cyanidin 3-O-galactosyltransferase activity"/>
    <property type="evidence" value="ECO:0007669"/>
    <property type="project" value="UniProtKB-ARBA"/>
</dbReference>
<proteinExistence type="inferred from homology"/>
<dbReference type="InterPro" id="IPR002213">
    <property type="entry name" value="UDP_glucos_trans"/>
</dbReference>
<protein>
    <recommendedName>
        <fullName evidence="7">Glycosyltransferase</fullName>
    </recommendedName>
</protein>
<comment type="similarity">
    <text evidence="1">Belongs to the UDP-glycosyltransferase family.</text>
</comment>
<dbReference type="EMBL" id="JBJUIK010000002">
    <property type="protein sequence ID" value="KAL3535342.1"/>
    <property type="molecule type" value="Genomic_DNA"/>
</dbReference>
<evidence type="ECO:0000313" key="6">
    <source>
        <dbReference type="Proteomes" id="UP001630127"/>
    </source>
</evidence>
<gene>
    <name evidence="5" type="ORF">ACH5RR_003803</name>
</gene>